<dbReference type="FunFam" id="3.30.310.10:FF:000005">
    <property type="entry name" value="TATA box-binding protein-like 1"/>
    <property type="match status" value="1"/>
</dbReference>
<feature type="region of interest" description="Disordered" evidence="11">
    <location>
        <begin position="266"/>
        <end position="301"/>
    </location>
</feature>
<dbReference type="GO" id="GO:0003677">
    <property type="term" value="F:DNA binding"/>
    <property type="evidence" value="ECO:0007669"/>
    <property type="project" value="UniProtKB-KW"/>
</dbReference>
<evidence type="ECO:0000256" key="11">
    <source>
        <dbReference type="SAM" id="MobiDB-lite"/>
    </source>
</evidence>
<dbReference type="EMBL" id="KB631675">
    <property type="protein sequence ID" value="ERL85312.1"/>
    <property type="molecule type" value="Genomic_DNA"/>
</dbReference>
<evidence type="ECO:0000313" key="14">
    <source>
        <dbReference type="EnsemblMetazoa" id="XP_019761463.1"/>
    </source>
</evidence>
<dbReference type="GO" id="GO:0005634">
    <property type="term" value="C:nucleus"/>
    <property type="evidence" value="ECO:0007669"/>
    <property type="project" value="UniProtKB-SubCell"/>
</dbReference>
<dbReference type="KEGG" id="dpa:109538599"/>
<reference evidence="15 16" key="1">
    <citation type="journal article" date="2013" name="Genome Biol.">
        <title>Draft genome of the mountain pine beetle, Dendroctonus ponderosae Hopkins, a major forest pest.</title>
        <authorList>
            <person name="Keeling C.I."/>
            <person name="Yuen M.M."/>
            <person name="Liao N.Y."/>
            <person name="Docking T.R."/>
            <person name="Chan S.K."/>
            <person name="Taylor G.A."/>
            <person name="Palmquist D.L."/>
            <person name="Jackman S.D."/>
            <person name="Nguyen A."/>
            <person name="Li M."/>
            <person name="Henderson H."/>
            <person name="Janes J.K."/>
            <person name="Zhao Y."/>
            <person name="Pandoh P."/>
            <person name="Moore R."/>
            <person name="Sperling F.A."/>
            <person name="Huber D.P."/>
            <person name="Birol I."/>
            <person name="Jones S.J."/>
            <person name="Bohlmann J."/>
        </authorList>
    </citation>
    <scope>NUCLEOTIDE SEQUENCE</scope>
</reference>
<keyword evidence="5" id="KW-0805">Transcription regulation</keyword>
<dbReference type="EMBL" id="KB740984">
    <property type="protein sequence ID" value="ENN76215.1"/>
    <property type="molecule type" value="Genomic_DNA"/>
</dbReference>
<dbReference type="OrthoDB" id="2127950at2759"/>
<dbReference type="PANTHER" id="PTHR10126">
    <property type="entry name" value="TATA-BOX BINDING PROTEIN"/>
    <property type="match status" value="1"/>
</dbReference>
<comment type="similarity">
    <text evidence="3">Belongs to the TBP family.</text>
</comment>
<dbReference type="CDD" id="cd04517">
    <property type="entry name" value="TLF"/>
    <property type="match status" value="1"/>
</dbReference>
<keyword evidence="4" id="KW-0963">Cytoplasm</keyword>
<keyword evidence="6" id="KW-0238">DNA-binding</keyword>
<gene>
    <name evidence="14" type="primary">109538599</name>
    <name evidence="13" type="ORF">D910_02732</name>
    <name evidence="12" type="ORF">YQE_07182</name>
</gene>
<keyword evidence="8" id="KW-0539">Nucleus</keyword>
<dbReference type="InterPro" id="IPR000814">
    <property type="entry name" value="TBP"/>
</dbReference>
<dbReference type="STRING" id="77166.N6U3Q4"/>
<dbReference type="InterPro" id="IPR015445">
    <property type="entry name" value="TBP-like"/>
</dbReference>
<evidence type="ECO:0000313" key="15">
    <source>
        <dbReference type="Proteomes" id="UP000019118"/>
    </source>
</evidence>
<dbReference type="Pfam" id="PF00352">
    <property type="entry name" value="TBP"/>
    <property type="match status" value="2"/>
</dbReference>
<evidence type="ECO:0000256" key="5">
    <source>
        <dbReference type="ARBA" id="ARBA00023015"/>
    </source>
</evidence>
<evidence type="ECO:0000256" key="3">
    <source>
        <dbReference type="ARBA" id="ARBA00005560"/>
    </source>
</evidence>
<evidence type="ECO:0000313" key="16">
    <source>
        <dbReference type="Proteomes" id="UP000030742"/>
    </source>
</evidence>
<evidence type="ECO:0000313" key="12">
    <source>
        <dbReference type="EMBL" id="ENN76215.1"/>
    </source>
</evidence>
<dbReference type="GO" id="GO:0006352">
    <property type="term" value="P:DNA-templated transcription initiation"/>
    <property type="evidence" value="ECO:0007669"/>
    <property type="project" value="InterPro"/>
</dbReference>
<protein>
    <recommendedName>
        <fullName evidence="9">TATA box-binding protein-like 1</fullName>
    </recommendedName>
    <alternativeName>
        <fullName evidence="10">TBP-like factor</fullName>
    </alternativeName>
</protein>
<proteinExistence type="inferred from homology"/>
<evidence type="ECO:0000256" key="1">
    <source>
        <dbReference type="ARBA" id="ARBA00004123"/>
    </source>
</evidence>
<dbReference type="EnsemblMetazoa" id="XM_019905904.1">
    <property type="protein sequence ID" value="XP_019761463.1"/>
    <property type="gene ID" value="LOC109538599"/>
</dbReference>
<dbReference type="OMA" id="ENNDEMQ"/>
<dbReference type="Proteomes" id="UP000030742">
    <property type="component" value="Unassembled WGS sequence"/>
</dbReference>
<evidence type="ECO:0000256" key="6">
    <source>
        <dbReference type="ARBA" id="ARBA00023125"/>
    </source>
</evidence>
<dbReference type="PRINTS" id="PR00686">
    <property type="entry name" value="TIFACTORIID"/>
</dbReference>
<dbReference type="GO" id="GO:0005737">
    <property type="term" value="C:cytoplasm"/>
    <property type="evidence" value="ECO:0007669"/>
    <property type="project" value="UniProtKB-SubCell"/>
</dbReference>
<dbReference type="HOGENOM" id="CLU_060161_2_0_1"/>
<feature type="non-terminal residue" evidence="12">
    <location>
        <position position="1"/>
    </location>
</feature>
<evidence type="ECO:0000256" key="10">
    <source>
        <dbReference type="ARBA" id="ARBA00033173"/>
    </source>
</evidence>
<reference evidence="14" key="2">
    <citation type="submission" date="2024-08" db="UniProtKB">
        <authorList>
            <consortium name="EnsemblMetazoa"/>
        </authorList>
    </citation>
    <scope>IDENTIFICATION</scope>
</reference>
<evidence type="ECO:0000313" key="13">
    <source>
        <dbReference type="EMBL" id="ERL85312.1"/>
    </source>
</evidence>
<organism evidence="12">
    <name type="scientific">Dendroctonus ponderosae</name>
    <name type="common">Mountain pine beetle</name>
    <dbReference type="NCBI Taxonomy" id="77166"/>
    <lineage>
        <taxon>Eukaryota</taxon>
        <taxon>Metazoa</taxon>
        <taxon>Ecdysozoa</taxon>
        <taxon>Arthropoda</taxon>
        <taxon>Hexapoda</taxon>
        <taxon>Insecta</taxon>
        <taxon>Pterygota</taxon>
        <taxon>Neoptera</taxon>
        <taxon>Endopterygota</taxon>
        <taxon>Coleoptera</taxon>
        <taxon>Polyphaga</taxon>
        <taxon>Cucujiformia</taxon>
        <taxon>Curculionidae</taxon>
        <taxon>Scolytinae</taxon>
        <taxon>Dendroctonus</taxon>
    </lineage>
</organism>
<sequence length="301" mass="33814">MATVVHKNALKSLSNGNGIGHHPMQTLNAFDSMIPQTQYENHELTGEVIINEQVDLLEQSGTTVENNDEMQQEAEAEPEVDIVINNVVCSFSVRCHLNLREIALNGTNVEYRKENGMITMKLRRPYTTASIWSSGKITCTGATSEDSAKLAARKFARCLQKLGFNVKFNNYRVVNVLGTCSMPFAIRINSFSQQHREADYEPELHPGVTYKLQNPRATLKIFSTGSVTVTAPSVADVQAAIEYIYPLIYEFRKERSKEELEALAKKKQKQDLYSDPDPTLATLATDDIKEQMDTDDENWGD</sequence>
<name>N6U3Q4_DENPD</name>
<keyword evidence="15" id="KW-1185">Reference proteome</keyword>
<comment type="subcellular location">
    <subcellularLocation>
        <location evidence="2">Cytoplasm</location>
    </subcellularLocation>
    <subcellularLocation>
        <location evidence="1">Nucleus</location>
    </subcellularLocation>
</comment>
<dbReference type="Proteomes" id="UP000019118">
    <property type="component" value="Unassembled WGS sequence"/>
</dbReference>
<dbReference type="InterPro" id="IPR012295">
    <property type="entry name" value="TBP_dom_sf"/>
</dbReference>
<evidence type="ECO:0000256" key="7">
    <source>
        <dbReference type="ARBA" id="ARBA00023163"/>
    </source>
</evidence>
<evidence type="ECO:0000256" key="4">
    <source>
        <dbReference type="ARBA" id="ARBA00022490"/>
    </source>
</evidence>
<evidence type="ECO:0000256" key="8">
    <source>
        <dbReference type="ARBA" id="ARBA00023242"/>
    </source>
</evidence>
<dbReference type="SUPFAM" id="SSF55945">
    <property type="entry name" value="TATA-box binding protein-like"/>
    <property type="match status" value="2"/>
</dbReference>
<dbReference type="FunFam" id="3.30.310.10:FF:000009">
    <property type="entry name" value="TatA box-binding protein-like protein 1"/>
    <property type="match status" value="1"/>
</dbReference>
<dbReference type="Gene3D" id="3.30.310.10">
    <property type="entry name" value="TATA-Binding Protein"/>
    <property type="match status" value="2"/>
</dbReference>
<accession>N6U3Q4</accession>
<dbReference type="AlphaFoldDB" id="N6U3Q4"/>
<keyword evidence="7" id="KW-0804">Transcription</keyword>
<evidence type="ECO:0000256" key="2">
    <source>
        <dbReference type="ARBA" id="ARBA00004496"/>
    </source>
</evidence>
<evidence type="ECO:0000256" key="9">
    <source>
        <dbReference type="ARBA" id="ARBA00023474"/>
    </source>
</evidence>